<dbReference type="PANTHER" id="PTHR13554:SF10">
    <property type="entry name" value="26S PROTEASOME NON-ATPASE REGULATORY SUBUNIT 5"/>
    <property type="match status" value="1"/>
</dbReference>
<keyword evidence="3" id="KW-1185">Reference proteome</keyword>
<dbReference type="SUPFAM" id="SSF48371">
    <property type="entry name" value="ARM repeat"/>
    <property type="match status" value="1"/>
</dbReference>
<protein>
    <submittedName>
        <fullName evidence="2">Uncharacterized protein</fullName>
    </submittedName>
</protein>
<evidence type="ECO:0000256" key="1">
    <source>
        <dbReference type="SAM" id="MobiDB-lite"/>
    </source>
</evidence>
<dbReference type="EMBL" id="JAEHOC010000026">
    <property type="protein sequence ID" value="KAG2430851.1"/>
    <property type="molecule type" value="Genomic_DNA"/>
</dbReference>
<dbReference type="InterPro" id="IPR019538">
    <property type="entry name" value="PSMD5"/>
</dbReference>
<sequence>MAPAADSGGEDLEQLLQLCRELDTQPPPLRDSHAHAFFSAFPLERLFRALGSARDKDAVSLVSDVLGRLLGTELGQTLLPGAAPYLAAAADAPLPALRRLAAEQYGNLLLSRTRTAAGGATRQQTTAAVGGGGNDDDELTSTSLSQLVHILTDDPDTTVAAAAAAAIRASVSSGGLAALRRVLGAGSPAAAALAAAAERDRGGTVRLRVLALALELAAAGDGAGDASGNGSSRLANGVANGASSANGSAGTSGSSSTDERLQLLRDSGLLQPLLRTLSDGGADALACLASLQLLEELMAAADPESDPAAGSSSGGSGTGVAVALAGLALPQLLQLLSDPMLSDAAMPLVAGIVRRSLPEALPPATAAAIATAAAAAATAAGDGATNGTAEPMQVDGGPASAAVAAAAEGPALRAAPALLAAVRGVLDDAGDASAAAEACGLDALGRLGQSRAGAQLVLADATVARALCERALGRSPHPEVRMAALHALASTAGLERAGADRARAAAVLPAQYEETLRRCVFEACAGAGGAGSLRRPGEVVAALLGQPFVELRLAAYRCLAALALRSWFAAELLTSPDLAARLLDAGSESGAAACNWRHAAVSALWATVSAAARGELAGAGEGSFAATLAAPATVERVRAAVRAGPYGADGGGDGGGAAAEAARRMHEQHSVATRGGGGGA</sequence>
<gene>
    <name evidence="2" type="ORF">HXX76_009825</name>
</gene>
<dbReference type="Proteomes" id="UP000650467">
    <property type="component" value="Unassembled WGS sequence"/>
</dbReference>
<reference evidence="2" key="1">
    <citation type="journal article" date="2020" name="bioRxiv">
        <title>Comparative genomics of Chlamydomonas.</title>
        <authorList>
            <person name="Craig R.J."/>
            <person name="Hasan A.R."/>
            <person name="Ness R.W."/>
            <person name="Keightley P.D."/>
        </authorList>
    </citation>
    <scope>NUCLEOTIDE SEQUENCE</scope>
    <source>
        <strain evidence="2">SAG 7.73</strain>
    </source>
</reference>
<accession>A0A835T3D5</accession>
<name>A0A835T3D5_CHLIN</name>
<proteinExistence type="predicted"/>
<evidence type="ECO:0000313" key="2">
    <source>
        <dbReference type="EMBL" id="KAG2430851.1"/>
    </source>
</evidence>
<comment type="caution">
    <text evidence="2">The sequence shown here is derived from an EMBL/GenBank/DDBJ whole genome shotgun (WGS) entry which is preliminary data.</text>
</comment>
<organism evidence="2 3">
    <name type="scientific">Chlamydomonas incerta</name>
    <dbReference type="NCBI Taxonomy" id="51695"/>
    <lineage>
        <taxon>Eukaryota</taxon>
        <taxon>Viridiplantae</taxon>
        <taxon>Chlorophyta</taxon>
        <taxon>core chlorophytes</taxon>
        <taxon>Chlorophyceae</taxon>
        <taxon>CS clade</taxon>
        <taxon>Chlamydomonadales</taxon>
        <taxon>Chlamydomonadaceae</taxon>
        <taxon>Chlamydomonas</taxon>
    </lineage>
</organism>
<dbReference type="GO" id="GO:0043248">
    <property type="term" value="P:proteasome assembly"/>
    <property type="evidence" value="ECO:0007669"/>
    <property type="project" value="InterPro"/>
</dbReference>
<evidence type="ECO:0000313" key="3">
    <source>
        <dbReference type="Proteomes" id="UP000650467"/>
    </source>
</evidence>
<dbReference type="GO" id="GO:0005829">
    <property type="term" value="C:cytosol"/>
    <property type="evidence" value="ECO:0007669"/>
    <property type="project" value="TreeGrafter"/>
</dbReference>
<dbReference type="PANTHER" id="PTHR13554">
    <property type="entry name" value="26S PROTEASOME NON-ATPASE REGULATORY SUBUNIT 5-RELATED"/>
    <property type="match status" value="1"/>
</dbReference>
<dbReference type="OrthoDB" id="10250600at2759"/>
<dbReference type="AlphaFoldDB" id="A0A835T3D5"/>
<dbReference type="InterPro" id="IPR016024">
    <property type="entry name" value="ARM-type_fold"/>
</dbReference>
<feature type="region of interest" description="Disordered" evidence="1">
    <location>
        <begin position="651"/>
        <end position="680"/>
    </location>
</feature>